<comment type="caution">
    <text evidence="4">The sequence shown here is derived from an EMBL/GenBank/DDBJ whole genome shotgun (WGS) entry which is preliminary data.</text>
</comment>
<dbReference type="SUPFAM" id="SSF82199">
    <property type="entry name" value="SET domain"/>
    <property type="match status" value="1"/>
</dbReference>
<dbReference type="InterPro" id="IPR050600">
    <property type="entry name" value="SETD3_SETD6_MTase"/>
</dbReference>
<evidence type="ECO:0000313" key="5">
    <source>
        <dbReference type="EMBL" id="CAJ1936063.1"/>
    </source>
</evidence>
<evidence type="ECO:0000313" key="4">
    <source>
        <dbReference type="EMBL" id="CAJ1934613.1"/>
    </source>
</evidence>
<dbReference type="EMBL" id="CAKOGP040000544">
    <property type="protein sequence ID" value="CAJ1936063.1"/>
    <property type="molecule type" value="Genomic_DNA"/>
</dbReference>
<feature type="compositionally biased region" description="Acidic residues" evidence="1">
    <location>
        <begin position="465"/>
        <end position="476"/>
    </location>
</feature>
<dbReference type="GO" id="GO:0016279">
    <property type="term" value="F:protein-lysine N-methyltransferase activity"/>
    <property type="evidence" value="ECO:0007669"/>
    <property type="project" value="TreeGrafter"/>
</dbReference>
<dbReference type="PROSITE" id="PS50280">
    <property type="entry name" value="SET"/>
    <property type="match status" value="1"/>
</dbReference>
<evidence type="ECO:0000313" key="6">
    <source>
        <dbReference type="Proteomes" id="UP001295423"/>
    </source>
</evidence>
<dbReference type="Pfam" id="PF00856">
    <property type="entry name" value="SET"/>
    <property type="match status" value="1"/>
</dbReference>
<feature type="compositionally biased region" description="Acidic residues" evidence="1">
    <location>
        <begin position="436"/>
        <end position="456"/>
    </location>
</feature>
<reference evidence="4" key="1">
    <citation type="submission" date="2023-08" db="EMBL/GenBank/DDBJ databases">
        <authorList>
            <person name="Audoor S."/>
            <person name="Bilcke G."/>
        </authorList>
    </citation>
    <scope>NUCLEOTIDE SEQUENCE</scope>
</reference>
<dbReference type="EMBL" id="CAKOGP040000347">
    <property type="protein sequence ID" value="CAJ1934613.1"/>
    <property type="molecule type" value="Genomic_DNA"/>
</dbReference>
<feature type="domain" description="SET" evidence="3">
    <location>
        <begin position="73"/>
        <end position="279"/>
    </location>
</feature>
<keyword evidence="6" id="KW-1185">Reference proteome</keyword>
<feature type="chain" id="PRO_5042440651" description="SET domain-containing protein" evidence="2">
    <location>
        <begin position="24"/>
        <end position="476"/>
    </location>
</feature>
<feature type="compositionally biased region" description="Acidic residues" evidence="1">
    <location>
        <begin position="419"/>
        <end position="428"/>
    </location>
</feature>
<sequence length="476" mass="55405">MRKSPRVIASFILGCLCVSISTSSSSSSAAAAAAEEEDKAYAYPMNDPQDAASYHILQMVKWLDGMEEGYFNPKIQIRRANPDDPTSYFGVFAAEDLEQDELLLYIPPEARIHTDVKDGEYTEVLCELAWTLHWEFDRGYNGDYIHYVNYLKQLRRDIIPAVWSREAKDLLMKVQDELYMKDYEPKTAHATHLINWIEEWFQKPCLINPKGKYSLHPYFLAVVTQRGFDNMLVPIYDFFNHHNNNVNIYNRKSIYHRTGFDVYASRFVEKGEELFFSYHNCPDCKECVDCDSSQTYWGTPEMLRDFGFVEPYPHTFYLGDYMTFVVSNATLGTKEPTLQDLSIEYMDETYPSAGIVAEAKREWVRIENVYQNDILAADTTKIAPHELYTITQYYKALVNAFKLMVITFDPELAAKMEAEEAEEEEEMEGGEHVEDHEEWEDEEVEECVEENEESSEDLFLAEMDHQEESEDEEDQC</sequence>
<evidence type="ECO:0000259" key="3">
    <source>
        <dbReference type="PROSITE" id="PS50280"/>
    </source>
</evidence>
<dbReference type="Gene3D" id="3.90.1410.10">
    <property type="entry name" value="set domain protein methyltransferase, domain 1"/>
    <property type="match status" value="1"/>
</dbReference>
<dbReference type="Proteomes" id="UP001295423">
    <property type="component" value="Unassembled WGS sequence"/>
</dbReference>
<dbReference type="InterPro" id="IPR046341">
    <property type="entry name" value="SET_dom_sf"/>
</dbReference>
<accession>A0AAD2CHA7</accession>
<gene>
    <name evidence="4" type="ORF">CYCCA115_LOCUS3954</name>
    <name evidence="5" type="ORF">CYCCA115_LOCUS5021</name>
</gene>
<feature type="signal peptide" evidence="2">
    <location>
        <begin position="1"/>
        <end position="23"/>
    </location>
</feature>
<keyword evidence="2" id="KW-0732">Signal</keyword>
<organism evidence="4 6">
    <name type="scientific">Cylindrotheca closterium</name>
    <dbReference type="NCBI Taxonomy" id="2856"/>
    <lineage>
        <taxon>Eukaryota</taxon>
        <taxon>Sar</taxon>
        <taxon>Stramenopiles</taxon>
        <taxon>Ochrophyta</taxon>
        <taxon>Bacillariophyta</taxon>
        <taxon>Bacillariophyceae</taxon>
        <taxon>Bacillariophycidae</taxon>
        <taxon>Bacillariales</taxon>
        <taxon>Bacillariaceae</taxon>
        <taxon>Cylindrotheca</taxon>
    </lineage>
</organism>
<name>A0AAD2CHA7_9STRA</name>
<evidence type="ECO:0000256" key="1">
    <source>
        <dbReference type="SAM" id="MobiDB-lite"/>
    </source>
</evidence>
<proteinExistence type="predicted"/>
<dbReference type="AlphaFoldDB" id="A0AAD2CHA7"/>
<evidence type="ECO:0000256" key="2">
    <source>
        <dbReference type="SAM" id="SignalP"/>
    </source>
</evidence>
<protein>
    <recommendedName>
        <fullName evidence="3">SET domain-containing protein</fullName>
    </recommendedName>
</protein>
<dbReference type="PANTHER" id="PTHR13271">
    <property type="entry name" value="UNCHARACTERIZED PUTATIVE METHYLTRANSFERASE"/>
    <property type="match status" value="1"/>
</dbReference>
<feature type="region of interest" description="Disordered" evidence="1">
    <location>
        <begin position="417"/>
        <end position="476"/>
    </location>
</feature>
<dbReference type="InterPro" id="IPR001214">
    <property type="entry name" value="SET_dom"/>
</dbReference>